<evidence type="ECO:0000313" key="2">
    <source>
        <dbReference type="Proteomes" id="UP000002375"/>
    </source>
</evidence>
<dbReference type="Proteomes" id="UP000002375">
    <property type="component" value="Segment"/>
</dbReference>
<name>D6PSV4_9CAUD</name>
<keyword evidence="2" id="KW-1185">Reference proteome</keyword>
<evidence type="ECO:0000313" key="1">
    <source>
        <dbReference type="EMBL" id="ADF83445.1"/>
    </source>
</evidence>
<organism evidence="1 2">
    <name type="scientific">Lactobacillus phage LBR48</name>
    <dbReference type="NCBI Taxonomy" id="755164"/>
    <lineage>
        <taxon>Viruses</taxon>
        <taxon>Duplodnaviria</taxon>
        <taxon>Heunggongvirae</taxon>
        <taxon>Uroviricota</taxon>
        <taxon>Caudoviricetes</taxon>
        <taxon>Anamdongvirus</taxon>
        <taxon>Anamdongvirus LBR48</taxon>
    </lineage>
</organism>
<dbReference type="RefSeq" id="YP_009168570.1">
    <property type="nucleotide sequence ID" value="NC_027990.1"/>
</dbReference>
<sequence length="62" mass="7288">MKHGDKVYYHRHHRVKQSATWLCWITRGDRRTVMMKVKGSHRNIEVAPSDVEIGRTNDGTKI</sequence>
<dbReference type="EMBL" id="GU967410">
    <property type="protein sequence ID" value="ADF83445.1"/>
    <property type="molecule type" value="Genomic_DNA"/>
</dbReference>
<protein>
    <submittedName>
        <fullName evidence="1">Uncharacterized protein</fullName>
    </submittedName>
</protein>
<reference evidence="1" key="1">
    <citation type="journal article" date="2011" name="Arch. Virol.">
        <title>Complete nucleotide sequence of the temperate bacteriophage LBR48, a new member of the family Myoviridae.</title>
        <authorList>
            <person name="Jang S.H."/>
            <person name="Yoon B.H."/>
            <person name="Chang H.I."/>
        </authorList>
    </citation>
    <scope>NUCLEOTIDE SEQUENCE [LARGE SCALE GENOMIC DNA]</scope>
</reference>
<accession>D6PSV4</accession>
<dbReference type="GeneID" id="26040518"/>
<proteinExistence type="predicted"/>
<dbReference type="KEGG" id="vg:26040518"/>